<evidence type="ECO:0000256" key="1">
    <source>
        <dbReference type="SAM" id="Phobius"/>
    </source>
</evidence>
<keyword evidence="1" id="KW-0812">Transmembrane</keyword>
<feature type="transmembrane region" description="Helical" evidence="1">
    <location>
        <begin position="78"/>
        <end position="93"/>
    </location>
</feature>
<feature type="non-terminal residue" evidence="2">
    <location>
        <position position="412"/>
    </location>
</feature>
<accession>X0RPY5</accession>
<feature type="transmembrane region" description="Helical" evidence="1">
    <location>
        <begin position="105"/>
        <end position="124"/>
    </location>
</feature>
<keyword evidence="1" id="KW-0472">Membrane</keyword>
<feature type="transmembrane region" description="Helical" evidence="1">
    <location>
        <begin position="130"/>
        <end position="153"/>
    </location>
</feature>
<feature type="transmembrane region" description="Helical" evidence="1">
    <location>
        <begin position="160"/>
        <end position="178"/>
    </location>
</feature>
<proteinExistence type="predicted"/>
<reference evidence="2" key="1">
    <citation type="journal article" date="2014" name="Front. Microbiol.">
        <title>High frequency of phylogenetically diverse reductive dehalogenase-homologous genes in deep subseafloor sedimentary metagenomes.</title>
        <authorList>
            <person name="Kawai M."/>
            <person name="Futagami T."/>
            <person name="Toyoda A."/>
            <person name="Takaki Y."/>
            <person name="Nishi S."/>
            <person name="Hori S."/>
            <person name="Arai W."/>
            <person name="Tsubouchi T."/>
            <person name="Morono Y."/>
            <person name="Uchiyama I."/>
            <person name="Ito T."/>
            <person name="Fujiyama A."/>
            <person name="Inagaki F."/>
            <person name="Takami H."/>
        </authorList>
    </citation>
    <scope>NUCLEOTIDE SEQUENCE</scope>
    <source>
        <strain evidence="2">Expedition CK06-06</strain>
    </source>
</reference>
<keyword evidence="1" id="KW-1133">Transmembrane helix</keyword>
<feature type="transmembrane region" description="Helical" evidence="1">
    <location>
        <begin position="26"/>
        <end position="46"/>
    </location>
</feature>
<dbReference type="EMBL" id="BARS01006596">
    <property type="protein sequence ID" value="GAF70909.1"/>
    <property type="molecule type" value="Genomic_DNA"/>
</dbReference>
<gene>
    <name evidence="2" type="ORF">S01H1_12830</name>
</gene>
<evidence type="ECO:0000313" key="2">
    <source>
        <dbReference type="EMBL" id="GAF70909.1"/>
    </source>
</evidence>
<sequence length="412" mass="46709">YYFVDWGTGYNGIDIGFFTNLGGIDWLYKSGILTIMAIIVVAQFVLAKPQSAEEFRYNLYLDVVLAFVFIIARYSTGALYHAIFLLAIYFFLLKPVKSRVSANKTLIVLILIDFIGFSALELLLTKTGFLAGAGIVASYVMFPIFSLYLLGYLKAYGRSGVASFFLFLIIVLYIFGFVKNSGFQYQTLTAEIDEKQREEAWGFWKTSLFRFKEFGGMLFDPVSCSMMAGTGGYENCLRDRQYSRLCAEMGRGTEEYENCIKQKQGLDVSGATDKAIKEFTKIKFEKPKEFPKQIQKEFAPPIPMQLNIESPKKPVTIELSCKFKTGEEEFDGDVQPEKIEEITGTKKQTILCDKPSDKEYTEQRTYTVIYTAKIEGIETESTLTRLFVGKELEEKEKTSLLSLHGLSQTESS</sequence>
<dbReference type="AlphaFoldDB" id="X0RPY5"/>
<name>X0RPY5_9ZZZZ</name>
<organism evidence="2">
    <name type="scientific">marine sediment metagenome</name>
    <dbReference type="NCBI Taxonomy" id="412755"/>
    <lineage>
        <taxon>unclassified sequences</taxon>
        <taxon>metagenomes</taxon>
        <taxon>ecological metagenomes</taxon>
    </lineage>
</organism>
<feature type="transmembrane region" description="Helical" evidence="1">
    <location>
        <begin position="55"/>
        <end position="72"/>
    </location>
</feature>
<protein>
    <submittedName>
        <fullName evidence="2">Uncharacterized protein</fullName>
    </submittedName>
</protein>
<feature type="non-terminal residue" evidence="2">
    <location>
        <position position="1"/>
    </location>
</feature>
<comment type="caution">
    <text evidence="2">The sequence shown here is derived from an EMBL/GenBank/DDBJ whole genome shotgun (WGS) entry which is preliminary data.</text>
</comment>